<name>A0A8J8BAI2_9ACTN</name>
<dbReference type="SFLD" id="SFLDS00005">
    <property type="entry name" value="Isoprenoid_Synthase_Type_I"/>
    <property type="match status" value="1"/>
</dbReference>
<dbReference type="InterPro" id="IPR002060">
    <property type="entry name" value="Squ/phyt_synthse"/>
</dbReference>
<evidence type="ECO:0000313" key="3">
    <source>
        <dbReference type="EMBL" id="MBS2962992.1"/>
    </source>
</evidence>
<dbReference type="NCBIfam" id="TIGR03465">
    <property type="entry name" value="HpnD"/>
    <property type="match status" value="1"/>
</dbReference>
<dbReference type="UniPathway" id="UPA00799"/>
<keyword evidence="4" id="KW-1185">Reference proteome</keyword>
<dbReference type="InterPro" id="IPR044843">
    <property type="entry name" value="Trans_IPPS_bact-type"/>
</dbReference>
<gene>
    <name evidence="3" type="primary">hpnD</name>
    <name evidence="3" type="ORF">KGA66_08050</name>
</gene>
<comment type="pathway">
    <text evidence="1">Carotenoid biosynthesis; phytoene biosynthesis.</text>
</comment>
<organism evidence="3 4">
    <name type="scientific">Actinocrinis puniceicyclus</name>
    <dbReference type="NCBI Taxonomy" id="977794"/>
    <lineage>
        <taxon>Bacteria</taxon>
        <taxon>Bacillati</taxon>
        <taxon>Actinomycetota</taxon>
        <taxon>Actinomycetes</taxon>
        <taxon>Catenulisporales</taxon>
        <taxon>Actinospicaceae</taxon>
        <taxon>Actinocrinis</taxon>
    </lineage>
</organism>
<dbReference type="InterPro" id="IPR017828">
    <property type="entry name" value="SQ_synth_HpnD-like"/>
</dbReference>
<dbReference type="SUPFAM" id="SSF48576">
    <property type="entry name" value="Terpenoid synthases"/>
    <property type="match status" value="1"/>
</dbReference>
<dbReference type="GO" id="GO:0051996">
    <property type="term" value="F:squalene synthase [NAD(P)H] activity"/>
    <property type="evidence" value="ECO:0007669"/>
    <property type="project" value="InterPro"/>
</dbReference>
<evidence type="ECO:0000256" key="1">
    <source>
        <dbReference type="ARBA" id="ARBA00004684"/>
    </source>
</evidence>
<dbReference type="SFLD" id="SFLDG01212">
    <property type="entry name" value="Phytoene_synthase_like"/>
    <property type="match status" value="1"/>
</dbReference>
<dbReference type="InterPro" id="IPR033904">
    <property type="entry name" value="Trans_IPPS_HH"/>
</dbReference>
<accession>A0A8J8BAI2</accession>
<dbReference type="Proteomes" id="UP000677913">
    <property type="component" value="Unassembled WGS sequence"/>
</dbReference>
<evidence type="ECO:0000313" key="4">
    <source>
        <dbReference type="Proteomes" id="UP000677913"/>
    </source>
</evidence>
<comment type="caution">
    <text evidence="3">The sequence shown here is derived from an EMBL/GenBank/DDBJ whole genome shotgun (WGS) entry which is preliminary data.</text>
</comment>
<reference evidence="3" key="1">
    <citation type="submission" date="2021-04" db="EMBL/GenBank/DDBJ databases">
        <title>Genome based classification of Actinospica acidithermotolerans sp. nov., an actinobacterium isolated from an Indonesian hot spring.</title>
        <authorList>
            <person name="Kusuma A.B."/>
            <person name="Putra K.E."/>
            <person name="Nafisah S."/>
            <person name="Loh J."/>
            <person name="Nouioui I."/>
            <person name="Goodfellow M."/>
        </authorList>
    </citation>
    <scope>NUCLEOTIDE SEQUENCE</scope>
    <source>
        <strain evidence="3">DSM 45618</strain>
    </source>
</reference>
<protein>
    <submittedName>
        <fullName evidence="3">Presqualene diphosphate synthase HpnD</fullName>
        <ecNumber evidence="3">2.5.1.103</ecNumber>
    </submittedName>
</protein>
<dbReference type="EMBL" id="JAGSXH010000019">
    <property type="protein sequence ID" value="MBS2962992.1"/>
    <property type="molecule type" value="Genomic_DNA"/>
</dbReference>
<dbReference type="SFLD" id="SFLDG01018">
    <property type="entry name" value="Squalene/Phytoene_Synthase_Lik"/>
    <property type="match status" value="1"/>
</dbReference>
<dbReference type="CDD" id="cd00683">
    <property type="entry name" value="Trans_IPPS_HH"/>
    <property type="match status" value="1"/>
</dbReference>
<proteinExistence type="predicted"/>
<evidence type="ECO:0000256" key="2">
    <source>
        <dbReference type="ARBA" id="ARBA00022679"/>
    </source>
</evidence>
<dbReference type="GO" id="GO:0016117">
    <property type="term" value="P:carotenoid biosynthetic process"/>
    <property type="evidence" value="ECO:0007669"/>
    <property type="project" value="InterPro"/>
</dbReference>
<dbReference type="GO" id="GO:0004311">
    <property type="term" value="F:geranylgeranyl diphosphate synthase activity"/>
    <property type="evidence" value="ECO:0007669"/>
    <property type="project" value="InterPro"/>
</dbReference>
<dbReference type="InterPro" id="IPR019845">
    <property type="entry name" value="Squalene/phytoene_synthase_CS"/>
</dbReference>
<dbReference type="AlphaFoldDB" id="A0A8J8BAI2"/>
<dbReference type="InterPro" id="IPR008949">
    <property type="entry name" value="Isoprenoid_synthase_dom_sf"/>
</dbReference>
<dbReference type="PROSITE" id="PS01045">
    <property type="entry name" value="SQUALEN_PHYTOEN_SYN_2"/>
    <property type="match status" value="1"/>
</dbReference>
<dbReference type="EC" id="2.5.1.103" evidence="3"/>
<sequence>MAAAYAQCERIVGAEARNFAYGIRLLPLPKRQALSAVYAFARRVDDIGDGDLPAAAKNAALDEARKQVAAPGDFPDDPVLLALADSAARYPLDLGAFGELIDGCEMDQLGTSYRTWEELAVYCRCVAGSIGRLSLGVFDPPALRTEPSVANALADTLGLALQLTNILRDVREDLTNGRVYLPQEDLDAHGCVLRLNAEGNLDPQDGRLLPLIRAEAQRAEQLYAEGLRLLPLLDRRSRACCGALSGIYRALLHRIEAKPEAVLSTRVSVPAARKLSVALGALILPAPRS</sequence>
<dbReference type="Pfam" id="PF00494">
    <property type="entry name" value="SQS_PSY"/>
    <property type="match status" value="1"/>
</dbReference>
<keyword evidence="2 3" id="KW-0808">Transferase</keyword>
<dbReference type="PANTHER" id="PTHR31480">
    <property type="entry name" value="BIFUNCTIONAL LYCOPENE CYCLASE/PHYTOENE SYNTHASE"/>
    <property type="match status" value="1"/>
</dbReference>
<dbReference type="Gene3D" id="1.10.600.10">
    <property type="entry name" value="Farnesyl Diphosphate Synthase"/>
    <property type="match status" value="1"/>
</dbReference>